<dbReference type="OrthoDB" id="8051507at2759"/>
<evidence type="ECO:0000313" key="2">
    <source>
        <dbReference type="Proteomes" id="UP000502823"/>
    </source>
</evidence>
<dbReference type="Proteomes" id="UP000502823">
    <property type="component" value="Unassembled WGS sequence"/>
</dbReference>
<dbReference type="PANTHER" id="PTHR37984">
    <property type="entry name" value="PROTEIN CBG26694"/>
    <property type="match status" value="1"/>
</dbReference>
<protein>
    <submittedName>
        <fullName evidence="1">Uncharacterized protein</fullName>
    </submittedName>
</protein>
<sequence length="249" mass="29148">WALREVPNATTGIAPYMLVYGKIPRGPLAILKESWTREINLPPHIGIQPEKYLKDMKANMEKALLFAESYSREKQLQYTNQYNKRAKHKEFEPGEKVIVLYPTSTNKLISRWHGPCTVIQRRSKYSYLIDMGDDCRKIIHANKIRKYITRAMSCGLIVEEDEDFGSVVELLTKNDLQDEKNSLNLDPDQINHLTLTQQKQLLEVLNKYSDRFSEKPGLCTLVEHEIELKPEFREKEFMAYRIPLIYRAE</sequence>
<organism evidence="1 2">
    <name type="scientific">Coptotermes formosanus</name>
    <name type="common">Formosan subterranean termite</name>
    <dbReference type="NCBI Taxonomy" id="36987"/>
    <lineage>
        <taxon>Eukaryota</taxon>
        <taxon>Metazoa</taxon>
        <taxon>Ecdysozoa</taxon>
        <taxon>Arthropoda</taxon>
        <taxon>Hexapoda</taxon>
        <taxon>Insecta</taxon>
        <taxon>Pterygota</taxon>
        <taxon>Neoptera</taxon>
        <taxon>Polyneoptera</taxon>
        <taxon>Dictyoptera</taxon>
        <taxon>Blattodea</taxon>
        <taxon>Blattoidea</taxon>
        <taxon>Termitoidae</taxon>
        <taxon>Rhinotermitidae</taxon>
        <taxon>Coptotermes</taxon>
    </lineage>
</organism>
<reference evidence="2" key="1">
    <citation type="submission" date="2020-01" db="EMBL/GenBank/DDBJ databases">
        <title>Draft genome sequence of the Termite Coptotermes fromosanus.</title>
        <authorList>
            <person name="Itakura S."/>
            <person name="Yosikawa Y."/>
            <person name="Umezawa K."/>
        </authorList>
    </citation>
    <scope>NUCLEOTIDE SEQUENCE [LARGE SCALE GENOMIC DNA]</scope>
</reference>
<accession>A0A6L2PMT7</accession>
<dbReference type="InParanoid" id="A0A6L2PMT7"/>
<dbReference type="AlphaFoldDB" id="A0A6L2PMT7"/>
<evidence type="ECO:0000313" key="1">
    <source>
        <dbReference type="EMBL" id="GFG33706.1"/>
    </source>
</evidence>
<dbReference type="InterPro" id="IPR050951">
    <property type="entry name" value="Retrovirus_Pol_polyprotein"/>
</dbReference>
<feature type="non-terminal residue" evidence="1">
    <location>
        <position position="1"/>
    </location>
</feature>
<keyword evidence="2" id="KW-1185">Reference proteome</keyword>
<proteinExistence type="predicted"/>
<gene>
    <name evidence="1" type="ORF">Cfor_12127</name>
</gene>
<name>A0A6L2PMT7_COPFO</name>
<dbReference type="EMBL" id="BLKM01008452">
    <property type="protein sequence ID" value="GFG33706.1"/>
    <property type="molecule type" value="Genomic_DNA"/>
</dbReference>
<feature type="non-terminal residue" evidence="1">
    <location>
        <position position="249"/>
    </location>
</feature>
<dbReference type="PANTHER" id="PTHR37984:SF15">
    <property type="entry name" value="INTEGRASE CATALYTIC DOMAIN-CONTAINING PROTEIN"/>
    <property type="match status" value="1"/>
</dbReference>
<comment type="caution">
    <text evidence="1">The sequence shown here is derived from an EMBL/GenBank/DDBJ whole genome shotgun (WGS) entry which is preliminary data.</text>
</comment>